<proteinExistence type="predicted"/>
<dbReference type="EMBL" id="JAVDPY010000005">
    <property type="protein sequence ID" value="MDR6334556.1"/>
    <property type="molecule type" value="Genomic_DNA"/>
</dbReference>
<sequence>MTAQNVDKLVRIIWAGGTRASAVAPPNAVQLVAARSRDGVAGAIIMDGNRR</sequence>
<keyword evidence="4" id="KW-1185">Reference proteome</keyword>
<evidence type="ECO:0000313" key="2">
    <source>
        <dbReference type="EMBL" id="MDR6334556.1"/>
    </source>
</evidence>
<dbReference type="Proteomes" id="UP001245370">
    <property type="component" value="Unassembled WGS sequence"/>
</dbReference>
<dbReference type="EMBL" id="BSDO01000004">
    <property type="protein sequence ID" value="GLI23427.1"/>
    <property type="molecule type" value="Genomic_DNA"/>
</dbReference>
<reference evidence="2 4" key="2">
    <citation type="submission" date="2023-07" db="EMBL/GenBank/DDBJ databases">
        <title>Genomic Encyclopedia of Type Strains, Phase IV (KMG-IV): sequencing the most valuable type-strain genomes for metagenomic binning, comparative biology and taxonomic classification.</title>
        <authorList>
            <person name="Goeker M."/>
        </authorList>
    </citation>
    <scope>NUCLEOTIDE SEQUENCE [LARGE SCALE GENOMIC DNA]</scope>
    <source>
        <strain evidence="2 4">DSM 338</strain>
    </source>
</reference>
<dbReference type="AlphaFoldDB" id="A0A9W6CNZ7"/>
<accession>A0A9W6CNZ7</accession>
<evidence type="ECO:0000313" key="3">
    <source>
        <dbReference type="Proteomes" id="UP001144397"/>
    </source>
</evidence>
<dbReference type="GeneID" id="95763887"/>
<gene>
    <name evidence="2" type="ORF">GGQ86_003038</name>
    <name evidence="1" type="ORF">XFLAVUS301_31010</name>
</gene>
<evidence type="ECO:0000313" key="1">
    <source>
        <dbReference type="EMBL" id="GLI23427.1"/>
    </source>
</evidence>
<organism evidence="1 3">
    <name type="scientific">Xanthobacter flavus</name>
    <dbReference type="NCBI Taxonomy" id="281"/>
    <lineage>
        <taxon>Bacteria</taxon>
        <taxon>Pseudomonadati</taxon>
        <taxon>Pseudomonadota</taxon>
        <taxon>Alphaproteobacteria</taxon>
        <taxon>Hyphomicrobiales</taxon>
        <taxon>Xanthobacteraceae</taxon>
        <taxon>Xanthobacter</taxon>
    </lineage>
</organism>
<name>A0A9W6CNZ7_XANFL</name>
<dbReference type="Proteomes" id="UP001144397">
    <property type="component" value="Unassembled WGS sequence"/>
</dbReference>
<comment type="caution">
    <text evidence="1">The sequence shown here is derived from an EMBL/GenBank/DDBJ whole genome shotgun (WGS) entry which is preliminary data.</text>
</comment>
<protein>
    <submittedName>
        <fullName evidence="1">Uncharacterized protein</fullName>
    </submittedName>
</protein>
<reference evidence="1" key="1">
    <citation type="submission" date="2022-12" db="EMBL/GenBank/DDBJ databases">
        <title>Reference genome sequencing for broad-spectrum identification of bacterial and archaeal isolates by mass spectrometry.</title>
        <authorList>
            <person name="Sekiguchi Y."/>
            <person name="Tourlousse D.M."/>
        </authorList>
    </citation>
    <scope>NUCLEOTIDE SEQUENCE</scope>
    <source>
        <strain evidence="1">301</strain>
    </source>
</reference>
<evidence type="ECO:0000313" key="4">
    <source>
        <dbReference type="Proteomes" id="UP001245370"/>
    </source>
</evidence>
<dbReference type="RefSeq" id="WP_281808265.1">
    <property type="nucleotide sequence ID" value="NZ_BSDO01000004.1"/>
</dbReference>